<keyword evidence="3" id="KW-1185">Reference proteome</keyword>
<sequence>MTLIFYEARAGRNEPLSVILLQKSVLVEEEEEEDEDEDDSLRLVLSDRLPFTRFRLLSACSHKTGGEDGEGGGWRRHLDGYKRKG</sequence>
<dbReference type="AlphaFoldDB" id="A0A2T7PA96"/>
<protein>
    <submittedName>
        <fullName evidence="2">Uncharacterized protein</fullName>
    </submittedName>
</protein>
<proteinExistence type="predicted"/>
<feature type="region of interest" description="Disordered" evidence="1">
    <location>
        <begin position="62"/>
        <end position="85"/>
    </location>
</feature>
<name>A0A2T7PA96_POMCA</name>
<gene>
    <name evidence="2" type="ORF">C0Q70_09608</name>
</gene>
<feature type="compositionally biased region" description="Basic and acidic residues" evidence="1">
    <location>
        <begin position="76"/>
        <end position="85"/>
    </location>
</feature>
<evidence type="ECO:0000313" key="3">
    <source>
        <dbReference type="Proteomes" id="UP000245119"/>
    </source>
</evidence>
<reference evidence="2 3" key="1">
    <citation type="submission" date="2018-04" db="EMBL/GenBank/DDBJ databases">
        <title>The genome of golden apple snail Pomacea canaliculata provides insight into stress tolerance and invasive adaptation.</title>
        <authorList>
            <person name="Liu C."/>
            <person name="Liu B."/>
            <person name="Ren Y."/>
            <person name="Zhang Y."/>
            <person name="Wang H."/>
            <person name="Li S."/>
            <person name="Jiang F."/>
            <person name="Yin L."/>
            <person name="Zhang G."/>
            <person name="Qian W."/>
            <person name="Fan W."/>
        </authorList>
    </citation>
    <scope>NUCLEOTIDE SEQUENCE [LARGE SCALE GENOMIC DNA]</scope>
    <source>
        <strain evidence="2">SZHN2017</strain>
        <tissue evidence="2">Muscle</tissue>
    </source>
</reference>
<evidence type="ECO:0000256" key="1">
    <source>
        <dbReference type="SAM" id="MobiDB-lite"/>
    </source>
</evidence>
<organism evidence="2 3">
    <name type="scientific">Pomacea canaliculata</name>
    <name type="common">Golden apple snail</name>
    <dbReference type="NCBI Taxonomy" id="400727"/>
    <lineage>
        <taxon>Eukaryota</taxon>
        <taxon>Metazoa</taxon>
        <taxon>Spiralia</taxon>
        <taxon>Lophotrochozoa</taxon>
        <taxon>Mollusca</taxon>
        <taxon>Gastropoda</taxon>
        <taxon>Caenogastropoda</taxon>
        <taxon>Architaenioglossa</taxon>
        <taxon>Ampullarioidea</taxon>
        <taxon>Ampullariidae</taxon>
        <taxon>Pomacea</taxon>
    </lineage>
</organism>
<evidence type="ECO:0000313" key="2">
    <source>
        <dbReference type="EMBL" id="PVD30344.1"/>
    </source>
</evidence>
<dbReference type="EMBL" id="PZQS01000005">
    <property type="protein sequence ID" value="PVD30344.1"/>
    <property type="molecule type" value="Genomic_DNA"/>
</dbReference>
<accession>A0A2T7PA96</accession>
<dbReference type="Proteomes" id="UP000245119">
    <property type="component" value="Linkage Group LG5"/>
</dbReference>
<comment type="caution">
    <text evidence="2">The sequence shown here is derived from an EMBL/GenBank/DDBJ whole genome shotgun (WGS) entry which is preliminary data.</text>
</comment>